<dbReference type="Gene3D" id="3.30.750.24">
    <property type="entry name" value="STAS domain"/>
    <property type="match status" value="1"/>
</dbReference>
<dbReference type="PROSITE" id="PS50801">
    <property type="entry name" value="STAS"/>
    <property type="match status" value="1"/>
</dbReference>
<feature type="transmembrane region" description="Helical" evidence="6">
    <location>
        <begin position="443"/>
        <end position="459"/>
    </location>
</feature>
<dbReference type="FunFam" id="3.30.750.24:FF:000024">
    <property type="entry name" value="Sulfate permease 2"/>
    <property type="match status" value="1"/>
</dbReference>
<dbReference type="InterPro" id="IPR002645">
    <property type="entry name" value="STAS_dom"/>
</dbReference>
<feature type="transmembrane region" description="Helical" evidence="6">
    <location>
        <begin position="311"/>
        <end position="333"/>
    </location>
</feature>
<sequence length="829" mass="90518">MVDDQAGQQPTPVAPVVPVQPTATSSPPGKAARVGNYITSKVLGIDVNERYSRQPADLDRRAYEILEPADIYLEQEPSVAEWVKELAPTRDGAASYIQGLFPSASWIRRYRGQWLLGDAIAGLTIGLVVVPQAMAYAILAQLTPAYGLYTSFTGAVLYWVFGTSKDIVIGTTAVGSLLVGQVVSHVQEQAPGVYNNEDIAHALSILAGAVMLFFGLLRLGWIIEFIPYIPISAFVTAASITIMATQIPTCLGIPGINTRESPYKVLINTLKGLPNTRVDAAIGLGSLVLLFVIRDLCSLMERRRPAQKRMWAFISSLRLTFVMLLFTLVSFLVNRTRGLDNSPFRIVGRIEPGFQKAGVPRPDATLLKLILPELPAISIILIIEHIAIAKAMGRLYNYTVTPSQEIVALGAANMFSPFVGGYVCTGSFGASAVLSKAGVRTPLAGLFSAGLLVLALYVLTAVFQYIPNAALAGLIIHAVCNLVAPPKSLHKYWQLAPLELFIWVVGVVVAIFDSLETSIYVGIALSFALLLVRLARTKGQFLGRARTRRVTAGREKGDGAAFSPDSTVQPSQHSERDIFMPLDRRDASNPSIKVETPYPGVFIYRFSEGYNYTNQAMHMDILSTYIMENTRRTSEEDFEKESDRLWNDPGPKKRDEGMNNADLPLLRAVVLDFAAVNNMDVTCVQGLIDLRNTLDRYCSPDAVELHFANVHNRWTRRALAASGFGYPSSTDEEGLESWQPAYTIAAILDPGLSEKKKSRLVDPETNRTSSGSDADKSTLVDGQRERSGMAAVYGVDRPFFHADLHDAVDAAVRDARYRDGDSNCGGMSS</sequence>
<feature type="transmembrane region" description="Helical" evidence="6">
    <location>
        <begin position="168"/>
        <end position="187"/>
    </location>
</feature>
<feature type="transmembrane region" description="Helical" evidence="6">
    <location>
        <begin position="369"/>
        <end position="388"/>
    </location>
</feature>
<evidence type="ECO:0000313" key="9">
    <source>
        <dbReference type="Proteomes" id="UP000029964"/>
    </source>
</evidence>
<feature type="compositionally biased region" description="Low complexity" evidence="5">
    <location>
        <begin position="8"/>
        <end position="28"/>
    </location>
</feature>
<evidence type="ECO:0000259" key="7">
    <source>
        <dbReference type="PROSITE" id="PS50801"/>
    </source>
</evidence>
<feature type="compositionally biased region" description="Basic and acidic residues" evidence="5">
    <location>
        <begin position="633"/>
        <end position="657"/>
    </location>
</feature>
<evidence type="ECO:0000313" key="8">
    <source>
        <dbReference type="EMBL" id="KFH40482.1"/>
    </source>
</evidence>
<organism evidence="8 9">
    <name type="scientific">Hapsidospora chrysogenum (strain ATCC 11550 / CBS 779.69 / DSM 880 / IAM 14645 / JCM 23072 / IMI 49137)</name>
    <name type="common">Acremonium chrysogenum</name>
    <dbReference type="NCBI Taxonomy" id="857340"/>
    <lineage>
        <taxon>Eukaryota</taxon>
        <taxon>Fungi</taxon>
        <taxon>Dikarya</taxon>
        <taxon>Ascomycota</taxon>
        <taxon>Pezizomycotina</taxon>
        <taxon>Sordariomycetes</taxon>
        <taxon>Hypocreomycetidae</taxon>
        <taxon>Hypocreales</taxon>
        <taxon>Bionectriaceae</taxon>
        <taxon>Hapsidospora</taxon>
    </lineage>
</organism>
<feature type="transmembrane region" description="Helical" evidence="6">
    <location>
        <begin position="145"/>
        <end position="161"/>
    </location>
</feature>
<keyword evidence="3 6" id="KW-1133">Transmembrane helix</keyword>
<feature type="transmembrane region" description="Helical" evidence="6">
    <location>
        <begin position="495"/>
        <end position="512"/>
    </location>
</feature>
<feature type="compositionally biased region" description="Basic and acidic residues" evidence="5">
    <location>
        <begin position="773"/>
        <end position="783"/>
    </location>
</feature>
<feature type="region of interest" description="Disordered" evidence="5">
    <location>
        <begin position="755"/>
        <end position="783"/>
    </location>
</feature>
<evidence type="ECO:0000256" key="3">
    <source>
        <dbReference type="ARBA" id="ARBA00022989"/>
    </source>
</evidence>
<reference evidence="9" key="1">
    <citation type="journal article" date="2014" name="Genome Announc.">
        <title>Genome sequence and annotation of Acremonium chrysogenum, producer of the beta-lactam antibiotic cephalosporin C.</title>
        <authorList>
            <person name="Terfehr D."/>
            <person name="Dahlmann T.A."/>
            <person name="Specht T."/>
            <person name="Zadra I."/>
            <person name="Kuernsteiner H."/>
            <person name="Kueck U."/>
        </authorList>
    </citation>
    <scope>NUCLEOTIDE SEQUENCE [LARGE SCALE GENOMIC DNA]</scope>
    <source>
        <strain evidence="9">ATCC 11550 / CBS 779.69 / DSM 880 / IAM 14645 / JCM 23072 / IMI 49137</strain>
    </source>
</reference>
<feature type="transmembrane region" description="Helical" evidence="6">
    <location>
        <begin position="233"/>
        <end position="256"/>
    </location>
</feature>
<feature type="transmembrane region" description="Helical" evidence="6">
    <location>
        <begin position="199"/>
        <end position="221"/>
    </location>
</feature>
<feature type="region of interest" description="Disordered" evidence="5">
    <location>
        <begin position="633"/>
        <end position="658"/>
    </location>
</feature>
<dbReference type="Proteomes" id="UP000029964">
    <property type="component" value="Unassembled WGS sequence"/>
</dbReference>
<keyword evidence="4 6" id="KW-0472">Membrane</keyword>
<dbReference type="CDD" id="cd07042">
    <property type="entry name" value="STAS_SulP_like_sulfate_transporter"/>
    <property type="match status" value="1"/>
</dbReference>
<keyword evidence="9" id="KW-1185">Reference proteome</keyword>
<feature type="region of interest" description="Disordered" evidence="5">
    <location>
        <begin position="552"/>
        <end position="575"/>
    </location>
</feature>
<evidence type="ECO:0000256" key="4">
    <source>
        <dbReference type="ARBA" id="ARBA00023136"/>
    </source>
</evidence>
<gene>
    <name evidence="8" type="ORF">ACRE_088250</name>
</gene>
<feature type="transmembrane region" description="Helical" evidence="6">
    <location>
        <begin position="518"/>
        <end position="536"/>
    </location>
</feature>
<evidence type="ECO:0000256" key="6">
    <source>
        <dbReference type="SAM" id="Phobius"/>
    </source>
</evidence>
<comment type="subcellular location">
    <subcellularLocation>
        <location evidence="1">Membrane</location>
        <topology evidence="1">Multi-pass membrane protein</topology>
    </subcellularLocation>
</comment>
<dbReference type="GO" id="GO:0008271">
    <property type="term" value="F:secondary active sulfate transmembrane transporter activity"/>
    <property type="evidence" value="ECO:0007669"/>
    <property type="project" value="InterPro"/>
</dbReference>
<dbReference type="STRING" id="857340.A0A086STQ0"/>
<name>A0A086STQ0_HAPC1</name>
<dbReference type="PANTHER" id="PTHR11814">
    <property type="entry name" value="SULFATE TRANSPORTER"/>
    <property type="match status" value="1"/>
</dbReference>
<proteinExistence type="predicted"/>
<accession>A0A086STQ0</accession>
<dbReference type="OrthoDB" id="288203at2759"/>
<feature type="transmembrane region" description="Helical" evidence="6">
    <location>
        <begin position="280"/>
        <end position="299"/>
    </location>
</feature>
<dbReference type="Pfam" id="PF00916">
    <property type="entry name" value="Sulfate_transp"/>
    <property type="match status" value="1"/>
</dbReference>
<feature type="compositionally biased region" description="Basic and acidic residues" evidence="5">
    <location>
        <begin position="755"/>
        <end position="765"/>
    </location>
</feature>
<dbReference type="InterPro" id="IPR036513">
    <property type="entry name" value="STAS_dom_sf"/>
</dbReference>
<feature type="transmembrane region" description="Helical" evidence="6">
    <location>
        <begin position="465"/>
        <end position="483"/>
    </location>
</feature>
<feature type="domain" description="STAS" evidence="7">
    <location>
        <begin position="599"/>
        <end position="724"/>
    </location>
</feature>
<evidence type="ECO:0000256" key="2">
    <source>
        <dbReference type="ARBA" id="ARBA00022692"/>
    </source>
</evidence>
<feature type="region of interest" description="Disordered" evidence="5">
    <location>
        <begin position="1"/>
        <end position="32"/>
    </location>
</feature>
<dbReference type="EMBL" id="JPKY01000197">
    <property type="protein sequence ID" value="KFH40482.1"/>
    <property type="molecule type" value="Genomic_DNA"/>
</dbReference>
<dbReference type="PROSITE" id="PS01130">
    <property type="entry name" value="SLC26A"/>
    <property type="match status" value="1"/>
</dbReference>
<dbReference type="InterPro" id="IPR011547">
    <property type="entry name" value="SLC26A/SulP_dom"/>
</dbReference>
<dbReference type="NCBIfam" id="TIGR00815">
    <property type="entry name" value="sulP"/>
    <property type="match status" value="1"/>
</dbReference>
<evidence type="ECO:0000256" key="5">
    <source>
        <dbReference type="SAM" id="MobiDB-lite"/>
    </source>
</evidence>
<dbReference type="HOGENOM" id="CLU_003182_8_1_1"/>
<dbReference type="InterPro" id="IPR001902">
    <property type="entry name" value="SLC26A/SulP_fam"/>
</dbReference>
<keyword evidence="2 6" id="KW-0812">Transmembrane</keyword>
<dbReference type="InterPro" id="IPR018045">
    <property type="entry name" value="S04_transporter_CS"/>
</dbReference>
<feature type="transmembrane region" description="Helical" evidence="6">
    <location>
        <begin position="115"/>
        <end position="139"/>
    </location>
</feature>
<protein>
    <submittedName>
        <fullName evidence="8">Sulfate permease-like protein</fullName>
    </submittedName>
</protein>
<evidence type="ECO:0000256" key="1">
    <source>
        <dbReference type="ARBA" id="ARBA00004141"/>
    </source>
</evidence>
<dbReference type="GO" id="GO:0016020">
    <property type="term" value="C:membrane"/>
    <property type="evidence" value="ECO:0007669"/>
    <property type="project" value="UniProtKB-SubCell"/>
</dbReference>
<dbReference type="AlphaFoldDB" id="A0A086STQ0"/>
<comment type="caution">
    <text evidence="8">The sequence shown here is derived from an EMBL/GenBank/DDBJ whole genome shotgun (WGS) entry which is preliminary data.</text>
</comment>